<accession>A0A7Y7IIF3</accession>
<reference evidence="3 4" key="1">
    <citation type="submission" date="2020-02" db="EMBL/GenBank/DDBJ databases">
        <title>Genome sequence of strain AETb3-4.</title>
        <authorList>
            <person name="Gao J."/>
            <person name="Zhang X."/>
        </authorList>
    </citation>
    <scope>NUCLEOTIDE SEQUENCE [LARGE SCALE GENOMIC DNA]</scope>
    <source>
        <strain evidence="3 4">AETb3-4</strain>
    </source>
</reference>
<organism evidence="3 4">
    <name type="scientific">Arthrobacter wenxiniae</name>
    <dbReference type="NCBI Taxonomy" id="2713570"/>
    <lineage>
        <taxon>Bacteria</taxon>
        <taxon>Bacillati</taxon>
        <taxon>Actinomycetota</taxon>
        <taxon>Actinomycetes</taxon>
        <taxon>Micrococcales</taxon>
        <taxon>Micrococcaceae</taxon>
        <taxon>Arthrobacter</taxon>
    </lineage>
</organism>
<keyword evidence="1" id="KW-0732">Signal</keyword>
<comment type="caution">
    <text evidence="3">The sequence shown here is derived from an EMBL/GenBank/DDBJ whole genome shotgun (WGS) entry which is preliminary data.</text>
</comment>
<evidence type="ECO:0000313" key="4">
    <source>
        <dbReference type="Proteomes" id="UP000543556"/>
    </source>
</evidence>
<sequence length="180" mass="17713">MITGTFRRVAAALLLAAIVAAAGKDAATASLSASLQDLIMPASPYSHKAQTVTGRTVLTVTDTSIAGTGAGWNVTEQASDLAYTGPNNGGSIPASALAILSVEAPVASAGSQPADPANGPMVPAVAPVGSLESARKVLQANAGYGAGTYTQGITLSLTIPPQSRAGTYTSTITTTVTSGP</sequence>
<feature type="signal peptide" evidence="1">
    <location>
        <begin position="1"/>
        <end position="22"/>
    </location>
</feature>
<dbReference type="EMBL" id="JAAMFM010000024">
    <property type="protein sequence ID" value="NVM96066.1"/>
    <property type="molecule type" value="Genomic_DNA"/>
</dbReference>
<proteinExistence type="predicted"/>
<protein>
    <recommendedName>
        <fullName evidence="2">WxL domain-containing protein</fullName>
    </recommendedName>
</protein>
<dbReference type="RefSeq" id="WP_176635790.1">
    <property type="nucleotide sequence ID" value="NZ_JAAMFM010000024.1"/>
</dbReference>
<keyword evidence="4" id="KW-1185">Reference proteome</keyword>
<dbReference type="InterPro" id="IPR027994">
    <property type="entry name" value="WxL_dom"/>
</dbReference>
<dbReference type="Pfam" id="PF13731">
    <property type="entry name" value="WxL"/>
    <property type="match status" value="1"/>
</dbReference>
<evidence type="ECO:0000313" key="3">
    <source>
        <dbReference type="EMBL" id="NVM96066.1"/>
    </source>
</evidence>
<feature type="chain" id="PRO_5039524802" description="WxL domain-containing protein" evidence="1">
    <location>
        <begin position="23"/>
        <end position="180"/>
    </location>
</feature>
<feature type="domain" description="WxL" evidence="2">
    <location>
        <begin position="46"/>
        <end position="180"/>
    </location>
</feature>
<dbReference type="Proteomes" id="UP000543556">
    <property type="component" value="Unassembled WGS sequence"/>
</dbReference>
<dbReference type="AlphaFoldDB" id="A0A7Y7IIF3"/>
<name>A0A7Y7IIF3_9MICC</name>
<gene>
    <name evidence="3" type="ORF">G6034_14370</name>
</gene>
<evidence type="ECO:0000256" key="1">
    <source>
        <dbReference type="SAM" id="SignalP"/>
    </source>
</evidence>
<evidence type="ECO:0000259" key="2">
    <source>
        <dbReference type="Pfam" id="PF13731"/>
    </source>
</evidence>